<sequence>MKKTGIWLDMDKALIVTIENNKDSFITITSDVEHFHQQGSFGNRITRNPLDIIKESSILERKQQQLKAYFKEIVSYIKDTDALVIIGPAQTYKRFKSELDENYNTISKKIKAVKKVDSMTDNQVKAWVKEFFKEKSNT</sequence>
<dbReference type="Gene3D" id="3.30.420.60">
    <property type="entry name" value="eRF1 domain 2"/>
    <property type="match status" value="1"/>
</dbReference>
<evidence type="ECO:0000313" key="2">
    <source>
        <dbReference type="Proteomes" id="UP001268651"/>
    </source>
</evidence>
<dbReference type="RefSeq" id="WP_316661611.1">
    <property type="nucleotide sequence ID" value="NZ_JAWHTF010000002.1"/>
</dbReference>
<dbReference type="SUPFAM" id="SSF53137">
    <property type="entry name" value="Translational machinery components"/>
    <property type="match status" value="1"/>
</dbReference>
<dbReference type="EMBL" id="JAWHTF010000002">
    <property type="protein sequence ID" value="MDU8885703.1"/>
    <property type="molecule type" value="Genomic_DNA"/>
</dbReference>
<comment type="caution">
    <text evidence="1">The sequence shown here is derived from an EMBL/GenBank/DDBJ whole genome shotgun (WGS) entry which is preliminary data.</text>
</comment>
<keyword evidence="2" id="KW-1185">Reference proteome</keyword>
<dbReference type="Proteomes" id="UP001268651">
    <property type="component" value="Unassembled WGS sequence"/>
</dbReference>
<evidence type="ECO:0008006" key="3">
    <source>
        <dbReference type="Google" id="ProtNLM"/>
    </source>
</evidence>
<protein>
    <recommendedName>
        <fullName evidence="3">Host attachment protein</fullName>
    </recommendedName>
</protein>
<organism evidence="1 2">
    <name type="scientific">Gilvirhabdus luticola</name>
    <dbReference type="NCBI Taxonomy" id="3079858"/>
    <lineage>
        <taxon>Bacteria</taxon>
        <taxon>Pseudomonadati</taxon>
        <taxon>Bacteroidota</taxon>
        <taxon>Flavobacteriia</taxon>
        <taxon>Flavobacteriales</taxon>
        <taxon>Flavobacteriaceae</taxon>
        <taxon>Gilvirhabdus</taxon>
    </lineage>
</organism>
<gene>
    <name evidence="1" type="ORF">RXV94_05990</name>
</gene>
<accession>A0ABU3U5M4</accession>
<evidence type="ECO:0000313" key="1">
    <source>
        <dbReference type="EMBL" id="MDU8885703.1"/>
    </source>
</evidence>
<name>A0ABU3U5M4_9FLAO</name>
<proteinExistence type="predicted"/>
<dbReference type="InterPro" id="IPR042226">
    <property type="entry name" value="eFR1_2_sf"/>
</dbReference>
<reference evidence="1 2" key="1">
    <citation type="submission" date="2023-10" db="EMBL/GenBank/DDBJ databases">
        <title>Marimonas sp. nov. isolated from tidal mud flat.</title>
        <authorList>
            <person name="Jaincy N.J."/>
            <person name="Srinivasan S."/>
            <person name="Lee S.-S."/>
        </authorList>
    </citation>
    <scope>NUCLEOTIDE SEQUENCE [LARGE SCALE GENOMIC DNA]</scope>
    <source>
        <strain evidence="1 2">MJ-SS3</strain>
    </source>
</reference>